<dbReference type="EMBL" id="LR727994">
    <property type="protein sequence ID" value="VWO99893.1"/>
    <property type="molecule type" value="Genomic_DNA"/>
</dbReference>
<feature type="region of interest" description="Disordered" evidence="1">
    <location>
        <begin position="1"/>
        <end position="160"/>
    </location>
</feature>
<organism evidence="2">
    <name type="scientific">Ganoderma boninense</name>
    <dbReference type="NCBI Taxonomy" id="34458"/>
    <lineage>
        <taxon>Eukaryota</taxon>
        <taxon>Fungi</taxon>
        <taxon>Dikarya</taxon>
        <taxon>Basidiomycota</taxon>
        <taxon>Agaricomycotina</taxon>
        <taxon>Agaricomycetes</taxon>
        <taxon>Polyporales</taxon>
        <taxon>Polyporaceae</taxon>
        <taxon>Ganoderma</taxon>
    </lineage>
</organism>
<proteinExistence type="predicted"/>
<feature type="compositionally biased region" description="Low complexity" evidence="1">
    <location>
        <begin position="61"/>
        <end position="80"/>
    </location>
</feature>
<dbReference type="AlphaFoldDB" id="A0A5K1K2Z5"/>
<evidence type="ECO:0000313" key="2">
    <source>
        <dbReference type="EMBL" id="VWO99893.1"/>
    </source>
</evidence>
<reference evidence="2" key="1">
    <citation type="submission" date="2019-10" db="EMBL/GenBank/DDBJ databases">
        <authorList>
            <person name="Nor Muhammad N."/>
        </authorList>
    </citation>
    <scope>NUCLEOTIDE SEQUENCE</scope>
</reference>
<feature type="compositionally biased region" description="Low complexity" evidence="1">
    <location>
        <begin position="10"/>
        <end position="54"/>
    </location>
</feature>
<gene>
    <name evidence="2" type="primary">G4MRP8</name>
</gene>
<accession>A0A5K1K2Z5</accession>
<protein>
    <submittedName>
        <fullName evidence="2">Cytochrome P450 51</fullName>
    </submittedName>
</protein>
<sequence length="160" mass="16474">MLNSLQLTLASNSSHPADSPAPDSPRSSISSASTSTFSGSSTRSALSGSSGSPRGVRRTQPYAAPYYAAMPGSAGASGASARRRAASCSREWRPEPVEEEEQGEDANALGLEFASDFGQRVRGRSSTPVRDVQTGPHRGRNGAGHRAAASESAVPLASAR</sequence>
<name>A0A5K1K2Z5_9APHY</name>
<evidence type="ECO:0000256" key="1">
    <source>
        <dbReference type="SAM" id="MobiDB-lite"/>
    </source>
</evidence>